<dbReference type="PROSITE" id="PS50255">
    <property type="entry name" value="CYTOCHROME_B5_2"/>
    <property type="match status" value="1"/>
</dbReference>
<evidence type="ECO:0000256" key="17">
    <source>
        <dbReference type="SAM" id="MobiDB-lite"/>
    </source>
</evidence>
<keyword evidence="7" id="KW-0288">FMN</keyword>
<dbReference type="EC" id="1.1.2.3" evidence="15"/>
<dbReference type="STRING" id="857340.A0A086SUZ3"/>
<feature type="region of interest" description="Disordered" evidence="17">
    <location>
        <begin position="84"/>
        <end position="107"/>
    </location>
</feature>
<dbReference type="InterPro" id="IPR013785">
    <property type="entry name" value="Aldolase_TIM"/>
</dbReference>
<dbReference type="GO" id="GO:0046872">
    <property type="term" value="F:metal ion binding"/>
    <property type="evidence" value="ECO:0007669"/>
    <property type="project" value="UniProtKB-KW"/>
</dbReference>
<comment type="similarity">
    <text evidence="14">In the N-terminal section; belongs to the cytochrome b5 family.</text>
</comment>
<evidence type="ECO:0000313" key="21">
    <source>
        <dbReference type="Proteomes" id="UP000029964"/>
    </source>
</evidence>
<accession>A0A086SUZ3</accession>
<dbReference type="Gene3D" id="3.20.20.70">
    <property type="entry name" value="Aldolase class I"/>
    <property type="match status" value="1"/>
</dbReference>
<comment type="cofactor">
    <cofactor evidence="1">
        <name>FMN</name>
        <dbReference type="ChEBI" id="CHEBI:58210"/>
    </cofactor>
</comment>
<feature type="domain" description="Cytochrome b5 heme-binding" evidence="18">
    <location>
        <begin position="1"/>
        <end position="78"/>
    </location>
</feature>
<dbReference type="PANTHER" id="PTHR10578:SF104">
    <property type="entry name" value="CYTOCHROME B2, MITOCHONDRIAL-RELATED"/>
    <property type="match status" value="1"/>
</dbReference>
<evidence type="ECO:0000256" key="3">
    <source>
        <dbReference type="ARBA" id="ARBA00004569"/>
    </source>
</evidence>
<evidence type="ECO:0000256" key="14">
    <source>
        <dbReference type="ARBA" id="ARBA00061589"/>
    </source>
</evidence>
<dbReference type="Pfam" id="PF00173">
    <property type="entry name" value="Cyt-b5"/>
    <property type="match status" value="1"/>
</dbReference>
<dbReference type="OrthoDB" id="1925334at2759"/>
<gene>
    <name evidence="20" type="ORF">ACRE_083810</name>
</gene>
<dbReference type="Proteomes" id="UP000029964">
    <property type="component" value="Unassembled WGS sequence"/>
</dbReference>
<evidence type="ECO:0000256" key="4">
    <source>
        <dbReference type="ARBA" id="ARBA00011881"/>
    </source>
</evidence>
<dbReference type="Gene3D" id="3.10.120.10">
    <property type="entry name" value="Cytochrome b5-like heme/steroid binding domain"/>
    <property type="match status" value="1"/>
</dbReference>
<keyword evidence="8" id="KW-0479">Metal-binding</keyword>
<comment type="cofactor">
    <cofactor evidence="2">
        <name>heme b</name>
        <dbReference type="ChEBI" id="CHEBI:60344"/>
    </cofactor>
</comment>
<feature type="domain" description="FMN hydroxy acid dehydrogenase" evidence="19">
    <location>
        <begin position="110"/>
        <end position="469"/>
    </location>
</feature>
<evidence type="ECO:0000259" key="19">
    <source>
        <dbReference type="PROSITE" id="PS51349"/>
    </source>
</evidence>
<evidence type="ECO:0000259" key="18">
    <source>
        <dbReference type="PROSITE" id="PS50255"/>
    </source>
</evidence>
<dbReference type="PANTHER" id="PTHR10578">
    <property type="entry name" value="S -2-HYDROXY-ACID OXIDASE-RELATED"/>
    <property type="match status" value="1"/>
</dbReference>
<dbReference type="AlphaFoldDB" id="A0A086SUZ3"/>
<dbReference type="HOGENOM" id="CLU_020639_1_1_1"/>
<evidence type="ECO:0000256" key="8">
    <source>
        <dbReference type="ARBA" id="ARBA00022723"/>
    </source>
</evidence>
<dbReference type="InterPro" id="IPR036400">
    <property type="entry name" value="Cyt_B5-like_heme/steroid_sf"/>
</dbReference>
<feature type="compositionally biased region" description="Pro residues" evidence="17">
    <location>
        <begin position="92"/>
        <end position="102"/>
    </location>
</feature>
<reference evidence="21" key="1">
    <citation type="journal article" date="2014" name="Genome Announc.">
        <title>Genome sequence and annotation of Acremonium chrysogenum, producer of the beta-lactam antibiotic cephalosporin C.</title>
        <authorList>
            <person name="Terfehr D."/>
            <person name="Dahlmann T.A."/>
            <person name="Specht T."/>
            <person name="Zadra I."/>
            <person name="Kuernsteiner H."/>
            <person name="Kueck U."/>
        </authorList>
    </citation>
    <scope>NUCLEOTIDE SEQUENCE [LARGE SCALE GENOMIC DNA]</scope>
    <source>
        <strain evidence="21">ATCC 11550 / CBS 779.69 / DSM 880 / IAM 14645 / JCM 23072 / IMI 49137</strain>
    </source>
</reference>
<evidence type="ECO:0000256" key="1">
    <source>
        <dbReference type="ARBA" id="ARBA00001917"/>
    </source>
</evidence>
<keyword evidence="10" id="KW-0408">Iron</keyword>
<proteinExistence type="inferred from homology"/>
<evidence type="ECO:0000256" key="13">
    <source>
        <dbReference type="ARBA" id="ARBA00061137"/>
    </source>
</evidence>
<keyword evidence="11" id="KW-0496">Mitochondrion</keyword>
<dbReference type="PROSITE" id="PS51349">
    <property type="entry name" value="FMN_HYDROXY_ACID_DH_2"/>
    <property type="match status" value="1"/>
</dbReference>
<dbReference type="GO" id="GO:0004460">
    <property type="term" value="F:L-lactate dehydrogenase (cytochrome) activity"/>
    <property type="evidence" value="ECO:0007669"/>
    <property type="project" value="UniProtKB-EC"/>
</dbReference>
<evidence type="ECO:0000256" key="7">
    <source>
        <dbReference type="ARBA" id="ARBA00022643"/>
    </source>
</evidence>
<dbReference type="InterPro" id="IPR001199">
    <property type="entry name" value="Cyt_B5-like_heme/steroid-bd"/>
</dbReference>
<evidence type="ECO:0000256" key="11">
    <source>
        <dbReference type="ARBA" id="ARBA00023128"/>
    </source>
</evidence>
<dbReference type="SUPFAM" id="SSF51395">
    <property type="entry name" value="FMN-linked oxidoreductases"/>
    <property type="match status" value="1"/>
</dbReference>
<evidence type="ECO:0000256" key="16">
    <source>
        <dbReference type="ARBA" id="ARBA00068515"/>
    </source>
</evidence>
<evidence type="ECO:0000256" key="6">
    <source>
        <dbReference type="ARBA" id="ARBA00022630"/>
    </source>
</evidence>
<keyword evidence="6" id="KW-0285">Flavoprotein</keyword>
<protein>
    <recommendedName>
        <fullName evidence="16">L-lactate dehydrogenase (cytochrome)</fullName>
        <ecNumber evidence="15">1.1.2.3</ecNumber>
    </recommendedName>
</protein>
<evidence type="ECO:0000256" key="12">
    <source>
        <dbReference type="ARBA" id="ARBA00052399"/>
    </source>
</evidence>
<keyword evidence="5" id="KW-0349">Heme</keyword>
<comment type="similarity">
    <text evidence="13">In the C-terminal section; belongs to the FMN-dependent alpha-hydroxy acid dehydrogenase family.</text>
</comment>
<evidence type="ECO:0000313" key="20">
    <source>
        <dbReference type="EMBL" id="KFH40925.1"/>
    </source>
</evidence>
<dbReference type="CDD" id="cd02922">
    <property type="entry name" value="FCB2_FMN"/>
    <property type="match status" value="1"/>
</dbReference>
<dbReference type="InterPro" id="IPR000262">
    <property type="entry name" value="FMN-dep_DH"/>
</dbReference>
<evidence type="ECO:0000256" key="15">
    <source>
        <dbReference type="ARBA" id="ARBA00066458"/>
    </source>
</evidence>
<dbReference type="InterPro" id="IPR037458">
    <property type="entry name" value="L-MDH/L-LDH_FMN-bd"/>
</dbReference>
<dbReference type="InterPro" id="IPR037396">
    <property type="entry name" value="FMN_HAD"/>
</dbReference>
<evidence type="ECO:0000256" key="5">
    <source>
        <dbReference type="ARBA" id="ARBA00022617"/>
    </source>
</evidence>
<evidence type="ECO:0000256" key="2">
    <source>
        <dbReference type="ARBA" id="ARBA00001970"/>
    </source>
</evidence>
<evidence type="ECO:0000256" key="9">
    <source>
        <dbReference type="ARBA" id="ARBA00023002"/>
    </source>
</evidence>
<organism evidence="20 21">
    <name type="scientific">Hapsidospora chrysogenum (strain ATCC 11550 / CBS 779.69 / DSM 880 / IAM 14645 / JCM 23072 / IMI 49137)</name>
    <name type="common">Acremonium chrysogenum</name>
    <dbReference type="NCBI Taxonomy" id="857340"/>
    <lineage>
        <taxon>Eukaryota</taxon>
        <taxon>Fungi</taxon>
        <taxon>Dikarya</taxon>
        <taxon>Ascomycota</taxon>
        <taxon>Pezizomycotina</taxon>
        <taxon>Sordariomycetes</taxon>
        <taxon>Hypocreomycetidae</taxon>
        <taxon>Hypocreales</taxon>
        <taxon>Bionectriaceae</taxon>
        <taxon>Hapsidospora</taxon>
    </lineage>
</organism>
<evidence type="ECO:0000256" key="10">
    <source>
        <dbReference type="ARBA" id="ARBA00023004"/>
    </source>
</evidence>
<keyword evidence="9" id="KW-0560">Oxidoreductase</keyword>
<dbReference type="EMBL" id="JPKY01000157">
    <property type="protein sequence ID" value="KFH40925.1"/>
    <property type="molecule type" value="Genomic_DNA"/>
</dbReference>
<sequence length="486" mass="52650">MPLVDAEELQKHSSPDDCWLVVNGVVWDLTEFAPGHPGGADIIQRYAGRDASRAYNNIHAPSLIQNELGDTKRIGDFDAASVSRGSDILTPPESPAAPPPPTAARDAGRRPLQTLLSTHDFEQAASENLSAKAWAFFSSAATDCITQRANEAYFDRMWLRPRILRDVRDVSCRTKILGSHVSMPLLASPTAMCKLAHPDGELVIARGCERGGIAQTISTNASFPLPEITAAADIPFFFQLYVNKDRSASEKLLAQAEQAGARAVFVTVDQPTPGKREADERVKADAAVLAPTPNGAKARNDAKGSGLGRTMAGYIDGGLTWRDIAWLRRVTRLPIVLKGVQTAADAVKAAEHGIDGLVLGNHGGRSLDTSTPSVMILLELQKMCPDIFERLEVFVDGGIRRGTDVFKALCLGARAVGMGRPFLYAANYGPEGVEHLIEIMREEFETTMRMMGCTDLSQLHPGLLNLCDVNHWYADGAQIFPARAKL</sequence>
<comment type="subcellular location">
    <subcellularLocation>
        <location evidence="3">Mitochondrion intermembrane space</location>
    </subcellularLocation>
</comment>
<keyword evidence="21" id="KW-1185">Reference proteome</keyword>
<dbReference type="SUPFAM" id="SSF55856">
    <property type="entry name" value="Cytochrome b5-like heme/steroid binding domain"/>
    <property type="match status" value="1"/>
</dbReference>
<comment type="caution">
    <text evidence="20">The sequence shown here is derived from an EMBL/GenBank/DDBJ whole genome shotgun (WGS) entry which is preliminary data.</text>
</comment>
<dbReference type="FunFam" id="3.20.20.70:FF:000062">
    <property type="entry name" value="Cytochrome b2, mitochondrial, putative"/>
    <property type="match status" value="1"/>
</dbReference>
<comment type="subunit">
    <text evidence="4">Homotetramer.</text>
</comment>
<comment type="catalytic activity">
    <reaction evidence="12">
        <text>(S)-lactate + 2 Fe(III)-[cytochrome c] = 2 Fe(II)-[cytochrome c] + pyruvate + 2 H(+)</text>
        <dbReference type="Rhea" id="RHEA:19909"/>
        <dbReference type="Rhea" id="RHEA-COMP:10350"/>
        <dbReference type="Rhea" id="RHEA-COMP:14399"/>
        <dbReference type="ChEBI" id="CHEBI:15361"/>
        <dbReference type="ChEBI" id="CHEBI:15378"/>
        <dbReference type="ChEBI" id="CHEBI:16651"/>
        <dbReference type="ChEBI" id="CHEBI:29033"/>
        <dbReference type="ChEBI" id="CHEBI:29034"/>
        <dbReference type="EC" id="1.1.2.3"/>
    </reaction>
    <physiologicalReaction direction="left-to-right" evidence="12">
        <dbReference type="Rhea" id="RHEA:19910"/>
    </physiologicalReaction>
</comment>
<dbReference type="GO" id="GO:0005758">
    <property type="term" value="C:mitochondrial intermembrane space"/>
    <property type="evidence" value="ECO:0007669"/>
    <property type="project" value="UniProtKB-SubCell"/>
</dbReference>
<name>A0A086SUZ3_HAPC1</name>
<dbReference type="Pfam" id="PF01070">
    <property type="entry name" value="FMN_dh"/>
    <property type="match status" value="1"/>
</dbReference>
<dbReference type="SMART" id="SM01117">
    <property type="entry name" value="Cyt-b5"/>
    <property type="match status" value="1"/>
</dbReference>